<dbReference type="Pfam" id="PF00067">
    <property type="entry name" value="p450"/>
    <property type="match status" value="1"/>
</dbReference>
<dbReference type="InterPro" id="IPR036396">
    <property type="entry name" value="Cyt_P450_sf"/>
</dbReference>
<evidence type="ECO:0000256" key="14">
    <source>
        <dbReference type="PIRSR" id="PIRSR602401-1"/>
    </source>
</evidence>
<evidence type="ECO:0000256" key="9">
    <source>
        <dbReference type="ARBA" id="ARBA00023033"/>
    </source>
</evidence>
<dbReference type="Gene3D" id="1.10.630.10">
    <property type="entry name" value="Cytochrome P450"/>
    <property type="match status" value="1"/>
</dbReference>
<protein>
    <recommendedName>
        <fullName evidence="12">beta-amyrin 28-monooxygenase</fullName>
        <ecNumber evidence="12">1.14.14.126</ecNumber>
    </recommendedName>
</protein>
<organism evidence="16 17">
    <name type="scientific">Carnegiea gigantea</name>
    <dbReference type="NCBI Taxonomy" id="171969"/>
    <lineage>
        <taxon>Eukaryota</taxon>
        <taxon>Viridiplantae</taxon>
        <taxon>Streptophyta</taxon>
        <taxon>Embryophyta</taxon>
        <taxon>Tracheophyta</taxon>
        <taxon>Spermatophyta</taxon>
        <taxon>Magnoliopsida</taxon>
        <taxon>eudicotyledons</taxon>
        <taxon>Gunneridae</taxon>
        <taxon>Pentapetalae</taxon>
        <taxon>Caryophyllales</taxon>
        <taxon>Cactineae</taxon>
        <taxon>Cactaceae</taxon>
        <taxon>Cactoideae</taxon>
        <taxon>Echinocereeae</taxon>
        <taxon>Carnegiea</taxon>
    </lineage>
</organism>
<dbReference type="GO" id="GO:0016020">
    <property type="term" value="C:membrane"/>
    <property type="evidence" value="ECO:0007669"/>
    <property type="project" value="UniProtKB-SubCell"/>
</dbReference>
<dbReference type="AlphaFoldDB" id="A0A9Q1KM04"/>
<evidence type="ECO:0000256" key="10">
    <source>
        <dbReference type="ARBA" id="ARBA00023136"/>
    </source>
</evidence>
<dbReference type="OrthoDB" id="3945418at2759"/>
<keyword evidence="6" id="KW-0812">Transmembrane</keyword>
<keyword evidence="6" id="KW-0735">Signal-anchor</keyword>
<evidence type="ECO:0000256" key="11">
    <source>
        <dbReference type="ARBA" id="ARBA00023180"/>
    </source>
</evidence>
<keyword evidence="7" id="KW-0560">Oxidoreductase</keyword>
<evidence type="ECO:0000256" key="12">
    <source>
        <dbReference type="ARBA" id="ARBA00066327"/>
    </source>
</evidence>
<name>A0A9Q1KM04_9CARY</name>
<comment type="cofactor">
    <cofactor evidence="1 14">
        <name>heme</name>
        <dbReference type="ChEBI" id="CHEBI:30413"/>
    </cofactor>
</comment>
<keyword evidence="9" id="KW-0503">Monooxygenase</keyword>
<dbReference type="GO" id="GO:0102373">
    <property type="term" value="F:beta-amyrin 28-monooxygenase activity"/>
    <property type="evidence" value="ECO:0007669"/>
    <property type="project" value="UniProtKB-EC"/>
</dbReference>
<dbReference type="PRINTS" id="PR00463">
    <property type="entry name" value="EP450I"/>
</dbReference>
<dbReference type="PANTHER" id="PTHR24286:SF349">
    <property type="entry name" value="CYTOCHROME P450 716A1-RELATED"/>
    <property type="match status" value="1"/>
</dbReference>
<keyword evidence="10" id="KW-0472">Membrane</keyword>
<dbReference type="Proteomes" id="UP001153076">
    <property type="component" value="Unassembled WGS sequence"/>
</dbReference>
<dbReference type="SUPFAM" id="SSF48264">
    <property type="entry name" value="Cytochrome P450"/>
    <property type="match status" value="1"/>
</dbReference>
<evidence type="ECO:0000256" key="4">
    <source>
        <dbReference type="ARBA" id="ARBA00022617"/>
    </source>
</evidence>
<comment type="catalytic activity">
    <reaction evidence="13">
        <text>beta-amyrin + 3 reduced [NADPH--hemoprotein reductase] + 3 O2 = oleanolate + 3 oxidized [NADPH--hemoprotein reductase] + 4 H2O + 4 H(+)</text>
        <dbReference type="Rhea" id="RHEA:43068"/>
        <dbReference type="Rhea" id="RHEA-COMP:11964"/>
        <dbReference type="Rhea" id="RHEA-COMP:11965"/>
        <dbReference type="ChEBI" id="CHEBI:10352"/>
        <dbReference type="ChEBI" id="CHEBI:15377"/>
        <dbReference type="ChEBI" id="CHEBI:15378"/>
        <dbReference type="ChEBI" id="CHEBI:15379"/>
        <dbReference type="ChEBI" id="CHEBI:57618"/>
        <dbReference type="ChEBI" id="CHEBI:58210"/>
        <dbReference type="ChEBI" id="CHEBI:82828"/>
        <dbReference type="EC" id="1.14.14.126"/>
    </reaction>
    <physiologicalReaction direction="left-to-right" evidence="13">
        <dbReference type="Rhea" id="RHEA:43069"/>
    </physiologicalReaction>
</comment>
<dbReference type="GO" id="GO:0020037">
    <property type="term" value="F:heme binding"/>
    <property type="evidence" value="ECO:0007669"/>
    <property type="project" value="InterPro"/>
</dbReference>
<keyword evidence="8 14" id="KW-0408">Iron</keyword>
<accession>A0A9Q1KM04</accession>
<dbReference type="PANTHER" id="PTHR24286">
    <property type="entry name" value="CYTOCHROME P450 26"/>
    <property type="match status" value="1"/>
</dbReference>
<evidence type="ECO:0000313" key="17">
    <source>
        <dbReference type="Proteomes" id="UP001153076"/>
    </source>
</evidence>
<comment type="subcellular location">
    <subcellularLocation>
        <location evidence="2">Membrane</location>
        <topology evidence="2">Single-pass type II membrane protein</topology>
    </subcellularLocation>
</comment>
<dbReference type="GO" id="GO:0016104">
    <property type="term" value="P:triterpenoid biosynthetic process"/>
    <property type="evidence" value="ECO:0007669"/>
    <property type="project" value="UniProtKB-ARBA"/>
</dbReference>
<evidence type="ECO:0000256" key="15">
    <source>
        <dbReference type="SAM" id="SignalP"/>
    </source>
</evidence>
<evidence type="ECO:0000256" key="5">
    <source>
        <dbReference type="ARBA" id="ARBA00022723"/>
    </source>
</evidence>
<dbReference type="InterPro" id="IPR001128">
    <property type="entry name" value="Cyt_P450"/>
</dbReference>
<dbReference type="InterPro" id="IPR002401">
    <property type="entry name" value="Cyt_P450_E_grp-I"/>
</dbReference>
<feature type="signal peptide" evidence="15">
    <location>
        <begin position="1"/>
        <end position="22"/>
    </location>
</feature>
<keyword evidence="15" id="KW-0732">Signal</keyword>
<keyword evidence="11" id="KW-0325">Glycoprotein</keyword>
<comment type="caution">
    <text evidence="16">The sequence shown here is derived from an EMBL/GenBank/DDBJ whole genome shotgun (WGS) entry which is preliminary data.</text>
</comment>
<evidence type="ECO:0000256" key="7">
    <source>
        <dbReference type="ARBA" id="ARBA00023002"/>
    </source>
</evidence>
<comment type="similarity">
    <text evidence="3">Belongs to the cytochrome P450 family.</text>
</comment>
<feature type="chain" id="PRO_5040440149" description="beta-amyrin 28-monooxygenase" evidence="15">
    <location>
        <begin position="23"/>
        <end position="482"/>
    </location>
</feature>
<dbReference type="FunFam" id="1.10.630.10:FF:000022">
    <property type="entry name" value="Taxadiene 5-alpha hydroxylase"/>
    <property type="match status" value="1"/>
</dbReference>
<keyword evidence="4 14" id="KW-0349">Heme</keyword>
<dbReference type="CDD" id="cd11043">
    <property type="entry name" value="CYP90-like"/>
    <property type="match status" value="1"/>
</dbReference>
<evidence type="ECO:0000256" key="2">
    <source>
        <dbReference type="ARBA" id="ARBA00004606"/>
    </source>
</evidence>
<evidence type="ECO:0000313" key="16">
    <source>
        <dbReference type="EMBL" id="KAJ8445206.1"/>
    </source>
</evidence>
<dbReference type="EMBL" id="JAKOGI010000079">
    <property type="protein sequence ID" value="KAJ8445206.1"/>
    <property type="molecule type" value="Genomic_DNA"/>
</dbReference>
<dbReference type="GO" id="GO:0005506">
    <property type="term" value="F:iron ion binding"/>
    <property type="evidence" value="ECO:0007669"/>
    <property type="project" value="InterPro"/>
</dbReference>
<evidence type="ECO:0000256" key="8">
    <source>
        <dbReference type="ARBA" id="ARBA00023004"/>
    </source>
</evidence>
<evidence type="ECO:0000256" key="3">
    <source>
        <dbReference type="ARBA" id="ARBA00010617"/>
    </source>
</evidence>
<dbReference type="EC" id="1.14.14.126" evidence="12"/>
<keyword evidence="5 14" id="KW-0479">Metal-binding</keyword>
<sequence length="482" mass="54887">MEIFFICLILVVFLSMLPLLHVLFHKQNPSSMPPGKMGWPIIGETLEFLSAGRTGRPEKFVIDRMIKYSPECFKTSILGQPMAFLCGPSGNKFLFYNVNKSVKVWWPNSLQKIFPNSLQNDSNETAKKVKRLLPQFLKPKALQRYIGIIDAISQRHFASKWEGKEEIIVFPLAKEYTFWLACRLLLSIEDPDHVTRLVDPFHLLASGIISIPTDFPGTPFNKAIRAAKFLRNEFTTIITKKKHELAMQMATPTQDLLSHMLSLVDENGEHVLSEELIAEAIMGLLLAGYDGVTSTITLIIKYLAELPHIYDAVYREQLEIAKSKAPGELLNCKDIQEMKYSWNVACEVMRLLPPSPGVFREATNDFLYAGFTIPKGWKLHWSAHSTHWNPQYFSDPEKFNPTRFEGTGPAPYTYVPFGGGPGLCPGREYARLVILVFMHNVVKRFRWEKLLPDEQMIVHLSPTPAKGLPIRLISHEVTEKED</sequence>
<proteinExistence type="inferred from homology"/>
<evidence type="ECO:0000256" key="13">
    <source>
        <dbReference type="ARBA" id="ARBA00093231"/>
    </source>
</evidence>
<dbReference type="GO" id="GO:0016135">
    <property type="term" value="P:saponin biosynthetic process"/>
    <property type="evidence" value="ECO:0007669"/>
    <property type="project" value="UniProtKB-ARBA"/>
</dbReference>
<evidence type="ECO:0000256" key="6">
    <source>
        <dbReference type="ARBA" id="ARBA00022968"/>
    </source>
</evidence>
<dbReference type="GO" id="GO:0016125">
    <property type="term" value="P:sterol metabolic process"/>
    <property type="evidence" value="ECO:0007669"/>
    <property type="project" value="TreeGrafter"/>
</dbReference>
<reference evidence="16" key="1">
    <citation type="submission" date="2022-04" db="EMBL/GenBank/DDBJ databases">
        <title>Carnegiea gigantea Genome sequencing and assembly v2.</title>
        <authorList>
            <person name="Copetti D."/>
            <person name="Sanderson M.J."/>
            <person name="Burquez A."/>
            <person name="Wojciechowski M.F."/>
        </authorList>
    </citation>
    <scope>NUCLEOTIDE SEQUENCE</scope>
    <source>
        <strain evidence="16">SGP5-SGP5p</strain>
        <tissue evidence="16">Aerial part</tissue>
    </source>
</reference>
<gene>
    <name evidence="16" type="ORF">Cgig2_024412</name>
</gene>
<evidence type="ECO:0000256" key="1">
    <source>
        <dbReference type="ARBA" id="ARBA00001971"/>
    </source>
</evidence>
<feature type="binding site" description="axial binding residue" evidence="14">
    <location>
        <position position="424"/>
    </location>
    <ligand>
        <name>heme</name>
        <dbReference type="ChEBI" id="CHEBI:30413"/>
    </ligand>
    <ligandPart>
        <name>Fe</name>
        <dbReference type="ChEBI" id="CHEBI:18248"/>
    </ligandPart>
</feature>
<keyword evidence="17" id="KW-1185">Reference proteome</keyword>